<evidence type="ECO:0000259" key="1">
    <source>
        <dbReference type="Pfam" id="PF13702"/>
    </source>
</evidence>
<comment type="caution">
    <text evidence="2">The sequence shown here is derived from an EMBL/GenBank/DDBJ whole genome shotgun (WGS) entry which is preliminary data.</text>
</comment>
<dbReference type="PANTHER" id="PTHR34135:SF3">
    <property type="entry name" value="PNEUMOCOCCAL VACCINE ANTIGEN A"/>
    <property type="match status" value="1"/>
</dbReference>
<sequence length="216" mass="24427">MKKKGCLGCLGFLLSFGIIFLIALVFLVTRDGGTDKLMSKLVEKRLTEYQPLVESELEKYGLKDYTPLLLGIMYQESNGRGNDPMQSSESNGLSRNEIEEPEQSIEQGVAHFYDMYSYAQKKGVDLDTVIQSYNMGPGYIDYVASNGQKHTEELAKEFSKIQVEKNPDVYKCGGDKNNFRYPYCYGDYTYSEKVNERTLTVKEWIGNSATADANQS</sequence>
<dbReference type="SUPFAM" id="SSF53955">
    <property type="entry name" value="Lysozyme-like"/>
    <property type="match status" value="1"/>
</dbReference>
<dbReference type="Proteomes" id="UP000182762">
    <property type="component" value="Unassembled WGS sequence"/>
</dbReference>
<dbReference type="EMBL" id="FOXX01000013">
    <property type="protein sequence ID" value="SFQ83978.1"/>
    <property type="molecule type" value="Genomic_DNA"/>
</dbReference>
<dbReference type="InterPro" id="IPR023346">
    <property type="entry name" value="Lysozyme-like_dom_sf"/>
</dbReference>
<evidence type="ECO:0000313" key="3">
    <source>
        <dbReference type="Proteomes" id="UP000182762"/>
    </source>
</evidence>
<dbReference type="GeneID" id="93712705"/>
<reference evidence="2 3" key="1">
    <citation type="submission" date="2016-10" db="EMBL/GenBank/DDBJ databases">
        <authorList>
            <person name="Varghese N."/>
            <person name="Submissions S."/>
        </authorList>
    </citation>
    <scope>NUCLEOTIDE SEQUENCE [LARGE SCALE GENOMIC DNA]</scope>
    <source>
        <strain evidence="2 3">DSM 13796</strain>
    </source>
</reference>
<accession>A0A1I6BSQ5</accession>
<dbReference type="CDD" id="cd16891">
    <property type="entry name" value="CwlT-like"/>
    <property type="match status" value="1"/>
</dbReference>
<proteinExistence type="predicted"/>
<evidence type="ECO:0000313" key="2">
    <source>
        <dbReference type="EMBL" id="SFQ83978.1"/>
    </source>
</evidence>
<protein>
    <submittedName>
        <fullName evidence="2">Lysozyme-like</fullName>
    </submittedName>
</protein>
<dbReference type="RefSeq" id="WP_061802550.1">
    <property type="nucleotide sequence ID" value="NZ_FOXX01000013.1"/>
</dbReference>
<feature type="domain" description="CwlT-like lysozyme" evidence="1">
    <location>
        <begin position="44"/>
        <end position="197"/>
    </location>
</feature>
<dbReference type="Pfam" id="PF13702">
    <property type="entry name" value="Lysozyme_like"/>
    <property type="match status" value="1"/>
</dbReference>
<dbReference type="PANTHER" id="PTHR34135">
    <property type="entry name" value="LYSOZYME"/>
    <property type="match status" value="1"/>
</dbReference>
<organism evidence="2 3">
    <name type="scientific">Priestia endophytica DSM 13796</name>
    <dbReference type="NCBI Taxonomy" id="1121089"/>
    <lineage>
        <taxon>Bacteria</taxon>
        <taxon>Bacillati</taxon>
        <taxon>Bacillota</taxon>
        <taxon>Bacilli</taxon>
        <taxon>Bacillales</taxon>
        <taxon>Bacillaceae</taxon>
        <taxon>Priestia</taxon>
    </lineage>
</organism>
<gene>
    <name evidence="2" type="ORF">SAMN02745910_04140</name>
</gene>
<keyword evidence="3" id="KW-1185">Reference proteome</keyword>
<dbReference type="InterPro" id="IPR047194">
    <property type="entry name" value="CwlT-like_lysozyme"/>
</dbReference>
<dbReference type="Gene3D" id="1.10.530.10">
    <property type="match status" value="1"/>
</dbReference>
<name>A0A1I6BSQ5_9BACI</name>